<name>A0A0S4QWF2_9ACTN</name>
<evidence type="ECO:0000256" key="1">
    <source>
        <dbReference type="ARBA" id="ARBA00022723"/>
    </source>
</evidence>
<dbReference type="InterPro" id="IPR014710">
    <property type="entry name" value="RmlC-like_jellyroll"/>
</dbReference>
<evidence type="ECO:0000313" key="4">
    <source>
        <dbReference type="Proteomes" id="UP000198802"/>
    </source>
</evidence>
<evidence type="ECO:0000259" key="2">
    <source>
        <dbReference type="Pfam" id="PF07883"/>
    </source>
</evidence>
<reference evidence="4" key="1">
    <citation type="submission" date="2015-11" db="EMBL/GenBank/DDBJ databases">
        <authorList>
            <person name="Varghese N."/>
        </authorList>
    </citation>
    <scope>NUCLEOTIDE SEQUENCE [LARGE SCALE GENOMIC DNA]</scope>
    <source>
        <strain evidence="4">DSM 45899</strain>
    </source>
</reference>
<dbReference type="Gene3D" id="2.60.120.10">
    <property type="entry name" value="Jelly Rolls"/>
    <property type="match status" value="1"/>
</dbReference>
<dbReference type="PANTHER" id="PTHR35848:SF6">
    <property type="entry name" value="CUPIN TYPE-2 DOMAIN-CONTAINING PROTEIN"/>
    <property type="match status" value="1"/>
</dbReference>
<dbReference type="PANTHER" id="PTHR35848">
    <property type="entry name" value="OXALATE-BINDING PROTEIN"/>
    <property type="match status" value="1"/>
</dbReference>
<dbReference type="AlphaFoldDB" id="A0A0S4QWF2"/>
<dbReference type="InterPro" id="IPR013096">
    <property type="entry name" value="Cupin_2"/>
</dbReference>
<proteinExistence type="predicted"/>
<keyword evidence="1" id="KW-0479">Metal-binding</keyword>
<organism evidence="3 4">
    <name type="scientific">Parafrankia irregularis</name>
    <dbReference type="NCBI Taxonomy" id="795642"/>
    <lineage>
        <taxon>Bacteria</taxon>
        <taxon>Bacillati</taxon>
        <taxon>Actinomycetota</taxon>
        <taxon>Actinomycetes</taxon>
        <taxon>Frankiales</taxon>
        <taxon>Frankiaceae</taxon>
        <taxon>Parafrankia</taxon>
    </lineage>
</organism>
<dbReference type="SUPFAM" id="SSF51182">
    <property type="entry name" value="RmlC-like cupins"/>
    <property type="match status" value="1"/>
</dbReference>
<evidence type="ECO:0000313" key="3">
    <source>
        <dbReference type="EMBL" id="CUU59684.1"/>
    </source>
</evidence>
<protein>
    <submittedName>
        <fullName evidence="3">Cupin domain-containing protein</fullName>
    </submittedName>
</protein>
<dbReference type="GO" id="GO:0046872">
    <property type="term" value="F:metal ion binding"/>
    <property type="evidence" value="ECO:0007669"/>
    <property type="project" value="UniProtKB-KW"/>
</dbReference>
<dbReference type="Pfam" id="PF07883">
    <property type="entry name" value="Cupin_2"/>
    <property type="match status" value="1"/>
</dbReference>
<dbReference type="Proteomes" id="UP000198802">
    <property type="component" value="Unassembled WGS sequence"/>
</dbReference>
<dbReference type="EMBL" id="FAOZ01000030">
    <property type="protein sequence ID" value="CUU59684.1"/>
    <property type="molecule type" value="Genomic_DNA"/>
</dbReference>
<keyword evidence="4" id="KW-1185">Reference proteome</keyword>
<sequence>MATIFEQVSSNPALRVREADLRRLTLPDGAPAGAGWYSLACGTTTPVETHTVAEVWALLSGRGHAQVGEHTHDVEAGDVVVVPSGAVHALTNTGEERLDFVSVWWHPR</sequence>
<accession>A0A0S4QWF2</accession>
<feature type="domain" description="Cupin type-2" evidence="2">
    <location>
        <begin position="37"/>
        <end position="104"/>
    </location>
</feature>
<dbReference type="InterPro" id="IPR051610">
    <property type="entry name" value="GPI/OXD"/>
</dbReference>
<dbReference type="InterPro" id="IPR011051">
    <property type="entry name" value="RmlC_Cupin_sf"/>
</dbReference>
<gene>
    <name evidence="3" type="ORF">Ga0074812_13064</name>
</gene>